<evidence type="ECO:0000313" key="2">
    <source>
        <dbReference type="EMBL" id="KAF2798349.1"/>
    </source>
</evidence>
<name>A0A6A6XPQ9_9PLEO</name>
<reference evidence="2" key="1">
    <citation type="journal article" date="2020" name="Stud. Mycol.">
        <title>101 Dothideomycetes genomes: a test case for predicting lifestyles and emergence of pathogens.</title>
        <authorList>
            <person name="Haridas S."/>
            <person name="Albert R."/>
            <person name="Binder M."/>
            <person name="Bloem J."/>
            <person name="Labutti K."/>
            <person name="Salamov A."/>
            <person name="Andreopoulos B."/>
            <person name="Baker S."/>
            <person name="Barry K."/>
            <person name="Bills G."/>
            <person name="Bluhm B."/>
            <person name="Cannon C."/>
            <person name="Castanera R."/>
            <person name="Culley D."/>
            <person name="Daum C."/>
            <person name="Ezra D."/>
            <person name="Gonzalez J."/>
            <person name="Henrissat B."/>
            <person name="Kuo A."/>
            <person name="Liang C."/>
            <person name="Lipzen A."/>
            <person name="Lutzoni F."/>
            <person name="Magnuson J."/>
            <person name="Mondo S."/>
            <person name="Nolan M."/>
            <person name="Ohm R."/>
            <person name="Pangilinan J."/>
            <person name="Park H.-J."/>
            <person name="Ramirez L."/>
            <person name="Alfaro M."/>
            <person name="Sun H."/>
            <person name="Tritt A."/>
            <person name="Yoshinaga Y."/>
            <person name="Zwiers L.-H."/>
            <person name="Turgeon B."/>
            <person name="Goodwin S."/>
            <person name="Spatafora J."/>
            <person name="Crous P."/>
            <person name="Grigoriev I."/>
        </authorList>
    </citation>
    <scope>NUCLEOTIDE SEQUENCE</scope>
    <source>
        <strain evidence="2">CBS 109.77</strain>
    </source>
</reference>
<dbReference type="EMBL" id="MU001786">
    <property type="protein sequence ID" value="KAF2798349.1"/>
    <property type="molecule type" value="Genomic_DNA"/>
</dbReference>
<accession>A0A6A6XPQ9</accession>
<keyword evidence="3" id="KW-1185">Reference proteome</keyword>
<sequence length="476" mass="55501">MAVLTDLPTELLEEIYLNLNSIDDVHYFARVCKSTYKVIQRTKIYTEIMRSVIRQSSALRYDVQLCRLLRMHSDIVEHGQPIQVTTIGPNGQLSSDLNSWERSLGLAIADRSYLIHCCAETLPDEDVYEILARWQGLRVLQTLWLTRQLKEQDYLAVSDTVDADDFIYAYDLINDRDEDFHDGDSAARSSPEAEFYTRFDADQKGRFHAAVTSLWLLNEIRWILTNFTYRANTFAVPLTILDKCKERLDEQTETPLLDHLDRYAVHSFLYHHLLPLHSPTLSDQCSSKLPLTFPSELEKEPVYCIRLLQVFLVAGQTYLQPPDIIDLAVRDKLRRKPPYMVTRLPASTELYIRSTNAEPFRPGLDLTSSGRVGSELGSLSLVNLTLFQRATIAQTSLHPAPQINTTSLDSLFTDDDLLSTWLEERALMCFDMYMRRDRQDIRQVFEKRWRKTKWMVWWWAASEDKARMKMERWRRA</sequence>
<dbReference type="Pfam" id="PF00646">
    <property type="entry name" value="F-box"/>
    <property type="match status" value="1"/>
</dbReference>
<protein>
    <recommendedName>
        <fullName evidence="1">F-box domain-containing protein</fullName>
    </recommendedName>
</protein>
<gene>
    <name evidence="2" type="ORF">K505DRAFT_296738</name>
</gene>
<evidence type="ECO:0000259" key="1">
    <source>
        <dbReference type="PROSITE" id="PS50181"/>
    </source>
</evidence>
<dbReference type="PROSITE" id="PS50181">
    <property type="entry name" value="FBOX"/>
    <property type="match status" value="1"/>
</dbReference>
<proteinExistence type="predicted"/>
<feature type="domain" description="F-box" evidence="1">
    <location>
        <begin position="1"/>
        <end position="48"/>
    </location>
</feature>
<dbReference type="Proteomes" id="UP000799757">
    <property type="component" value="Unassembled WGS sequence"/>
</dbReference>
<dbReference type="InterPro" id="IPR001810">
    <property type="entry name" value="F-box_dom"/>
</dbReference>
<evidence type="ECO:0000313" key="3">
    <source>
        <dbReference type="Proteomes" id="UP000799757"/>
    </source>
</evidence>
<organism evidence="2 3">
    <name type="scientific">Melanomma pulvis-pyrius CBS 109.77</name>
    <dbReference type="NCBI Taxonomy" id="1314802"/>
    <lineage>
        <taxon>Eukaryota</taxon>
        <taxon>Fungi</taxon>
        <taxon>Dikarya</taxon>
        <taxon>Ascomycota</taxon>
        <taxon>Pezizomycotina</taxon>
        <taxon>Dothideomycetes</taxon>
        <taxon>Pleosporomycetidae</taxon>
        <taxon>Pleosporales</taxon>
        <taxon>Melanommataceae</taxon>
        <taxon>Melanomma</taxon>
    </lineage>
</organism>
<dbReference type="AlphaFoldDB" id="A0A6A6XPQ9"/>
<dbReference type="OrthoDB" id="5384804at2759"/>